<evidence type="ECO:0000256" key="1">
    <source>
        <dbReference type="ARBA" id="ARBA00000642"/>
    </source>
</evidence>
<comment type="subunit">
    <text evidence="8">Monomer.</text>
</comment>
<keyword evidence="5 8" id="KW-0547">Nucleotide-binding</keyword>
<evidence type="ECO:0000256" key="3">
    <source>
        <dbReference type="ARBA" id="ARBA00013061"/>
    </source>
</evidence>
<keyword evidence="4 8" id="KW-0808">Transferase</keyword>
<dbReference type="HAMAP" id="MF_00145">
    <property type="entry name" value="Phosphoglyc_kinase"/>
    <property type="match status" value="1"/>
</dbReference>
<dbReference type="InterPro" id="IPR001576">
    <property type="entry name" value="Phosphoglycerate_kinase"/>
</dbReference>
<accession>A0ABS5VM30</accession>
<dbReference type="PIRSF" id="PIRSF000724">
    <property type="entry name" value="Pgk"/>
    <property type="match status" value="1"/>
</dbReference>
<dbReference type="PANTHER" id="PTHR11406">
    <property type="entry name" value="PHOSPHOGLYCERATE KINASE"/>
    <property type="match status" value="1"/>
</dbReference>
<evidence type="ECO:0000256" key="5">
    <source>
        <dbReference type="ARBA" id="ARBA00022741"/>
    </source>
</evidence>
<feature type="binding site" evidence="8">
    <location>
        <position position="35"/>
    </location>
    <ligand>
        <name>substrate</name>
    </ligand>
</feature>
<dbReference type="Pfam" id="PF00162">
    <property type="entry name" value="PGK"/>
    <property type="match status" value="1"/>
</dbReference>
<reference evidence="10 11" key="1">
    <citation type="submission" date="2021-05" db="EMBL/GenBank/DDBJ databases">
        <title>A Polyphasic approach of four new species of the genus Ohtaekwangia: Ohtaekwangia histidinii sp. nov., Ohtaekwangia cretensis sp. nov., Ohtaekwangia indiensis sp. nov., Ohtaekwangia reichenbachii sp. nov. from diverse environment.</title>
        <authorList>
            <person name="Octaviana S."/>
        </authorList>
    </citation>
    <scope>NUCLEOTIDE SEQUENCE [LARGE SCALE GENOMIC DNA]</scope>
    <source>
        <strain evidence="10 11">PWU20</strain>
    </source>
</reference>
<evidence type="ECO:0000256" key="2">
    <source>
        <dbReference type="ARBA" id="ARBA00008982"/>
    </source>
</evidence>
<evidence type="ECO:0000256" key="6">
    <source>
        <dbReference type="ARBA" id="ARBA00022777"/>
    </source>
</evidence>
<feature type="binding site" evidence="8">
    <location>
        <position position="323"/>
    </location>
    <ligand>
        <name>ATP</name>
        <dbReference type="ChEBI" id="CHEBI:30616"/>
    </ligand>
</feature>
<dbReference type="EMBL" id="JAHESD010000006">
    <property type="protein sequence ID" value="MBT1702504.1"/>
    <property type="molecule type" value="Genomic_DNA"/>
</dbReference>
<evidence type="ECO:0000256" key="4">
    <source>
        <dbReference type="ARBA" id="ARBA00022679"/>
    </source>
</evidence>
<evidence type="ECO:0000256" key="8">
    <source>
        <dbReference type="HAMAP-Rule" id="MF_00145"/>
    </source>
</evidence>
<feature type="binding site" evidence="8">
    <location>
        <begin position="58"/>
        <end position="61"/>
    </location>
    <ligand>
        <name>substrate</name>
    </ligand>
</feature>
<keyword evidence="8" id="KW-0963">Cytoplasm</keyword>
<keyword evidence="11" id="KW-1185">Reference proteome</keyword>
<evidence type="ECO:0000313" key="11">
    <source>
        <dbReference type="Proteomes" id="UP000772618"/>
    </source>
</evidence>
<dbReference type="EC" id="2.7.2.3" evidence="3 8"/>
<feature type="binding site" evidence="8">
    <location>
        <begin position="19"/>
        <end position="21"/>
    </location>
    <ligand>
        <name>substrate</name>
    </ligand>
</feature>
<proteinExistence type="inferred from homology"/>
<dbReference type="GO" id="GO:0016301">
    <property type="term" value="F:kinase activity"/>
    <property type="evidence" value="ECO:0007669"/>
    <property type="project" value="UniProtKB-KW"/>
</dbReference>
<comment type="similarity">
    <text evidence="2 8 9">Belongs to the phosphoglycerate kinase family.</text>
</comment>
<feature type="binding site" evidence="8">
    <location>
        <position position="117"/>
    </location>
    <ligand>
        <name>substrate</name>
    </ligand>
</feature>
<evidence type="ECO:0000256" key="9">
    <source>
        <dbReference type="RuleBase" id="RU000532"/>
    </source>
</evidence>
<comment type="catalytic activity">
    <reaction evidence="1 8 9">
        <text>(2R)-3-phosphoglycerate + ATP = (2R)-3-phospho-glyceroyl phosphate + ADP</text>
        <dbReference type="Rhea" id="RHEA:14801"/>
        <dbReference type="ChEBI" id="CHEBI:30616"/>
        <dbReference type="ChEBI" id="CHEBI:57604"/>
        <dbReference type="ChEBI" id="CHEBI:58272"/>
        <dbReference type="ChEBI" id="CHEBI:456216"/>
        <dbReference type="EC" id="2.7.2.3"/>
    </reaction>
</comment>
<dbReference type="PANTHER" id="PTHR11406:SF23">
    <property type="entry name" value="PHOSPHOGLYCERATE KINASE 1, CHLOROPLASTIC-RELATED"/>
    <property type="match status" value="1"/>
</dbReference>
<dbReference type="InterPro" id="IPR015824">
    <property type="entry name" value="Phosphoglycerate_kinase_N"/>
</dbReference>
<keyword evidence="6 8" id="KW-0418">Kinase</keyword>
<evidence type="ECO:0000256" key="7">
    <source>
        <dbReference type="ARBA" id="ARBA00022840"/>
    </source>
</evidence>
<dbReference type="Gene3D" id="3.40.50.1260">
    <property type="entry name" value="Phosphoglycerate kinase, N-terminal domain"/>
    <property type="match status" value="2"/>
</dbReference>
<dbReference type="InterPro" id="IPR036043">
    <property type="entry name" value="Phosphoglycerate_kinase_sf"/>
</dbReference>
<dbReference type="CDD" id="cd00318">
    <property type="entry name" value="Phosphoglycerate_kinase"/>
    <property type="match status" value="1"/>
</dbReference>
<evidence type="ECO:0000313" key="10">
    <source>
        <dbReference type="EMBL" id="MBT1702504.1"/>
    </source>
</evidence>
<keyword evidence="8" id="KW-0324">Glycolysis</keyword>
<comment type="caution">
    <text evidence="10">The sequence shown here is derived from an EMBL/GenBank/DDBJ whole genome shotgun (WGS) entry which is preliminary data.</text>
</comment>
<comment type="subcellular location">
    <subcellularLocation>
        <location evidence="8">Cytoplasm</location>
    </subcellularLocation>
</comment>
<comment type="pathway">
    <text evidence="8">Carbohydrate degradation; glycolysis; pyruvate from D-glyceraldehyde 3-phosphate: step 2/5.</text>
</comment>
<name>A0ABS5VM30_9BACT</name>
<protein>
    <recommendedName>
        <fullName evidence="3 8">Phosphoglycerate kinase</fullName>
        <ecNumber evidence="3 8">2.7.2.3</ecNumber>
    </recommendedName>
</protein>
<organism evidence="10 11">
    <name type="scientific">Chryseosolibacter indicus</name>
    <dbReference type="NCBI Taxonomy" id="2782351"/>
    <lineage>
        <taxon>Bacteria</taxon>
        <taxon>Pseudomonadati</taxon>
        <taxon>Bacteroidota</taxon>
        <taxon>Cytophagia</taxon>
        <taxon>Cytophagales</taxon>
        <taxon>Chryseotaleaceae</taxon>
        <taxon>Chryseosolibacter</taxon>
    </lineage>
</organism>
<feature type="binding site" evidence="8">
    <location>
        <position position="201"/>
    </location>
    <ligand>
        <name>ATP</name>
        <dbReference type="ChEBI" id="CHEBI:30616"/>
    </ligand>
</feature>
<sequence length="394" mass="42467">MKTINDINFKGKRALIRVDFNVPLDKSFNVTDDNRIRSTIPTIKKILNDGGSCILMSHLGRPKEGPEEKSSLKHAIKTTEKLLGTSIQFASDCIGDEAKQKAANLKPGEVLLLENLRFYKEEEKGDVNFAEKLSKLGDVYVNDAFGTAHRAHASTTIVAQFFKEKCAGYVMAAELDNAKKVMEKADKPFTAIMGGAKISDKILIIEKLLDKVNHLIIGGGMAYTFFKALGGNVGNSLVEQDKLDLAKELIQKAKAKGVELHLPIDSVVADKFDAQANSRVANNNSIDAGWMGLDIGPQAVHVFSDVVVNSKTILWNGPMGVFEMEKFAEGTKKIAEAVVKATEKGAFSLIGGGDSAAAVAQLGFSEKVSYVSTGGGALLEYFEGKVLPGVKALE</sequence>
<keyword evidence="7 8" id="KW-0067">ATP-binding</keyword>
<dbReference type="RefSeq" id="WP_254152473.1">
    <property type="nucleotide sequence ID" value="NZ_JAHESD010000006.1"/>
</dbReference>
<gene>
    <name evidence="8" type="primary">pgk</name>
    <name evidence="10" type="ORF">KK060_04385</name>
</gene>
<dbReference type="Proteomes" id="UP000772618">
    <property type="component" value="Unassembled WGS sequence"/>
</dbReference>
<feature type="binding site" evidence="8">
    <location>
        <position position="150"/>
    </location>
    <ligand>
        <name>substrate</name>
    </ligand>
</feature>
<feature type="binding site" evidence="8">
    <location>
        <position position="292"/>
    </location>
    <ligand>
        <name>ATP</name>
        <dbReference type="ChEBI" id="CHEBI:30616"/>
    </ligand>
</feature>
<dbReference type="SUPFAM" id="SSF53748">
    <property type="entry name" value="Phosphoglycerate kinase"/>
    <property type="match status" value="1"/>
</dbReference>
<dbReference type="PRINTS" id="PR00477">
    <property type="entry name" value="PHGLYCKINASE"/>
</dbReference>
<feature type="binding site" evidence="8">
    <location>
        <begin position="352"/>
        <end position="355"/>
    </location>
    <ligand>
        <name>ATP</name>
        <dbReference type="ChEBI" id="CHEBI:30616"/>
    </ligand>
</feature>